<evidence type="ECO:0000256" key="1">
    <source>
        <dbReference type="ARBA" id="ARBA00000971"/>
    </source>
</evidence>
<dbReference type="Pfam" id="PF00254">
    <property type="entry name" value="FKBP_C"/>
    <property type="match status" value="1"/>
</dbReference>
<comment type="catalytic activity">
    <reaction evidence="1 5">
        <text>[protein]-peptidylproline (omega=180) = [protein]-peptidylproline (omega=0)</text>
        <dbReference type="Rhea" id="RHEA:16237"/>
        <dbReference type="Rhea" id="RHEA-COMP:10747"/>
        <dbReference type="Rhea" id="RHEA-COMP:10748"/>
        <dbReference type="ChEBI" id="CHEBI:83833"/>
        <dbReference type="ChEBI" id="CHEBI:83834"/>
        <dbReference type="EC" id="5.2.1.8"/>
    </reaction>
</comment>
<dbReference type="InterPro" id="IPR046357">
    <property type="entry name" value="PPIase_dom_sf"/>
</dbReference>
<dbReference type="Gene3D" id="3.10.50.40">
    <property type="match status" value="1"/>
</dbReference>
<dbReference type="AlphaFoldDB" id="A0A7S3V784"/>
<dbReference type="SUPFAM" id="SSF54534">
    <property type="entry name" value="FKBP-like"/>
    <property type="match status" value="1"/>
</dbReference>
<dbReference type="EC" id="5.2.1.8" evidence="2 5"/>
<evidence type="ECO:0000256" key="6">
    <source>
        <dbReference type="SAM" id="SignalP"/>
    </source>
</evidence>
<dbReference type="PANTHER" id="PTHR45779">
    <property type="entry name" value="PEPTIDYLPROLYL ISOMERASE"/>
    <property type="match status" value="1"/>
</dbReference>
<protein>
    <recommendedName>
        <fullName evidence="2 5">peptidylprolyl isomerase</fullName>
        <ecNumber evidence="2 5">5.2.1.8</ecNumber>
    </recommendedName>
</protein>
<dbReference type="PROSITE" id="PS50059">
    <property type="entry name" value="FKBP_PPIASE"/>
    <property type="match status" value="1"/>
</dbReference>
<reference evidence="8" key="1">
    <citation type="submission" date="2021-01" db="EMBL/GenBank/DDBJ databases">
        <authorList>
            <person name="Corre E."/>
            <person name="Pelletier E."/>
            <person name="Niang G."/>
            <person name="Scheremetjew M."/>
            <person name="Finn R."/>
            <person name="Kale V."/>
            <person name="Holt S."/>
            <person name="Cochrane G."/>
            <person name="Meng A."/>
            <person name="Brown T."/>
            <person name="Cohen L."/>
        </authorList>
    </citation>
    <scope>NUCLEOTIDE SEQUENCE</scope>
    <source>
        <strain evidence="8">MM31A-1</strain>
    </source>
</reference>
<feature type="signal peptide" evidence="6">
    <location>
        <begin position="1"/>
        <end position="27"/>
    </location>
</feature>
<dbReference type="EMBL" id="HBIO01007666">
    <property type="protein sequence ID" value="CAE0460930.1"/>
    <property type="molecule type" value="Transcribed_RNA"/>
</dbReference>
<dbReference type="GO" id="GO:0005783">
    <property type="term" value="C:endoplasmic reticulum"/>
    <property type="evidence" value="ECO:0007669"/>
    <property type="project" value="TreeGrafter"/>
</dbReference>
<feature type="chain" id="PRO_5030709759" description="peptidylprolyl isomerase" evidence="6">
    <location>
        <begin position="28"/>
        <end position="170"/>
    </location>
</feature>
<organism evidence="8">
    <name type="scientific">Chaetoceros debilis</name>
    <dbReference type="NCBI Taxonomy" id="122233"/>
    <lineage>
        <taxon>Eukaryota</taxon>
        <taxon>Sar</taxon>
        <taxon>Stramenopiles</taxon>
        <taxon>Ochrophyta</taxon>
        <taxon>Bacillariophyta</taxon>
        <taxon>Coscinodiscophyceae</taxon>
        <taxon>Chaetocerotophycidae</taxon>
        <taxon>Chaetocerotales</taxon>
        <taxon>Chaetocerotaceae</taxon>
        <taxon>Chaetoceros</taxon>
    </lineage>
</organism>
<keyword evidence="3 5" id="KW-0697">Rotamase</keyword>
<gene>
    <name evidence="8" type="ORF">CDEB00056_LOCUS5771</name>
</gene>
<evidence type="ECO:0000259" key="7">
    <source>
        <dbReference type="PROSITE" id="PS50059"/>
    </source>
</evidence>
<keyword evidence="6" id="KW-0732">Signal</keyword>
<evidence type="ECO:0000256" key="5">
    <source>
        <dbReference type="PROSITE-ProRule" id="PRU00277"/>
    </source>
</evidence>
<proteinExistence type="predicted"/>
<sequence>MPATSALSTAFALTAFFLCRSFMSVIAKSNEGYDLDSKAPIRVGVKKRAKTCDKKTVTGDRLSVHYSGTLYKDGKEFDSSITRGEPFNFRVGNQEVIEGWDKGLLHMCIGEKRKLTIPSDLAYGDTGSPPDIHPGATLVFEIELLDILEPSGEDDDMDLDYYEKSHFTEF</sequence>
<evidence type="ECO:0000313" key="8">
    <source>
        <dbReference type="EMBL" id="CAE0460930.1"/>
    </source>
</evidence>
<name>A0A7S3V784_9STRA</name>
<dbReference type="InterPro" id="IPR044609">
    <property type="entry name" value="FKBP2/11"/>
</dbReference>
<dbReference type="GO" id="GO:0003755">
    <property type="term" value="F:peptidyl-prolyl cis-trans isomerase activity"/>
    <property type="evidence" value="ECO:0007669"/>
    <property type="project" value="UniProtKB-KW"/>
</dbReference>
<dbReference type="InterPro" id="IPR001179">
    <property type="entry name" value="PPIase_FKBP_dom"/>
</dbReference>
<accession>A0A7S3V784</accession>
<feature type="domain" description="PPIase FKBP-type" evidence="7">
    <location>
        <begin position="59"/>
        <end position="148"/>
    </location>
</feature>
<dbReference type="FunFam" id="3.10.50.40:FF:000006">
    <property type="entry name" value="Peptidyl-prolyl cis-trans isomerase"/>
    <property type="match status" value="1"/>
</dbReference>
<evidence type="ECO:0000256" key="3">
    <source>
        <dbReference type="ARBA" id="ARBA00023110"/>
    </source>
</evidence>
<evidence type="ECO:0000256" key="4">
    <source>
        <dbReference type="ARBA" id="ARBA00023235"/>
    </source>
</evidence>
<keyword evidence="4 5" id="KW-0413">Isomerase</keyword>
<dbReference type="PANTHER" id="PTHR45779:SF7">
    <property type="entry name" value="PEPTIDYLPROLYL ISOMERASE"/>
    <property type="match status" value="1"/>
</dbReference>
<evidence type="ECO:0000256" key="2">
    <source>
        <dbReference type="ARBA" id="ARBA00013194"/>
    </source>
</evidence>